<dbReference type="Proteomes" id="UP000436088">
    <property type="component" value="Unassembled WGS sequence"/>
</dbReference>
<evidence type="ECO:0000256" key="7">
    <source>
        <dbReference type="ARBA" id="ARBA00023242"/>
    </source>
</evidence>
<dbReference type="GO" id="GO:0005730">
    <property type="term" value="C:nucleolus"/>
    <property type="evidence" value="ECO:0007669"/>
    <property type="project" value="UniProtKB-SubCell"/>
</dbReference>
<keyword evidence="7" id="KW-0539">Nucleus</keyword>
<reference evidence="10" key="1">
    <citation type="submission" date="2019-09" db="EMBL/GenBank/DDBJ databases">
        <title>Draft genome information of white flower Hibiscus syriacus.</title>
        <authorList>
            <person name="Kim Y.-M."/>
        </authorList>
    </citation>
    <scope>NUCLEOTIDE SEQUENCE [LARGE SCALE GENOMIC DNA]</scope>
    <source>
        <strain evidence="10">YM2019G1</strain>
    </source>
</reference>
<dbReference type="GO" id="GO:0030687">
    <property type="term" value="C:preribosome, large subunit precursor"/>
    <property type="evidence" value="ECO:0007669"/>
    <property type="project" value="TreeGrafter"/>
</dbReference>
<keyword evidence="5" id="KW-0808">Transferase</keyword>
<dbReference type="AlphaFoldDB" id="A0A6A3CXW2"/>
<dbReference type="Gene3D" id="3.40.50.150">
    <property type="entry name" value="Vaccinia Virus protein VP39"/>
    <property type="match status" value="1"/>
</dbReference>
<proteinExistence type="inferred from homology"/>
<evidence type="ECO:0000259" key="9">
    <source>
        <dbReference type="Pfam" id="PF01728"/>
    </source>
</evidence>
<dbReference type="PIRSF" id="PIRSF005461">
    <property type="entry name" value="23S_rRNA_mtase"/>
    <property type="match status" value="1"/>
</dbReference>
<evidence type="ECO:0000256" key="5">
    <source>
        <dbReference type="ARBA" id="ARBA00022679"/>
    </source>
</evidence>
<dbReference type="InterPro" id="IPR029063">
    <property type="entry name" value="SAM-dependent_MTases_sf"/>
</dbReference>
<evidence type="ECO:0000256" key="4">
    <source>
        <dbReference type="ARBA" id="ARBA00022603"/>
    </source>
</evidence>
<dbReference type="GO" id="GO:0000466">
    <property type="term" value="P:maturation of 5.8S rRNA from tricistronic rRNA transcript (SSU-rRNA, 5.8S rRNA, LSU-rRNA)"/>
    <property type="evidence" value="ECO:0007669"/>
    <property type="project" value="TreeGrafter"/>
</dbReference>
<gene>
    <name evidence="10" type="ORF">F3Y22_tig00002237pilonHSYRG00726</name>
</gene>
<evidence type="ECO:0000256" key="2">
    <source>
        <dbReference type="ARBA" id="ARBA00022517"/>
    </source>
</evidence>
<keyword evidence="6 8" id="KW-0949">S-adenosyl-L-methionine</keyword>
<dbReference type="PANTHER" id="PTHR10920:SF13">
    <property type="entry name" value="PRE-RRNA 2'-O-RIBOSE RNA METHYLTRANSFERASE FTSJ3"/>
    <property type="match status" value="1"/>
</dbReference>
<dbReference type="HAMAP" id="MF_01547">
    <property type="entry name" value="RNA_methyltr_E"/>
    <property type="match status" value="1"/>
</dbReference>
<dbReference type="InterPro" id="IPR050082">
    <property type="entry name" value="RNA_methyltr_RlmE"/>
</dbReference>
<name>A0A6A3CXW2_HIBSY</name>
<keyword evidence="3" id="KW-0698">rRNA processing</keyword>
<evidence type="ECO:0000256" key="6">
    <source>
        <dbReference type="ARBA" id="ARBA00022691"/>
    </source>
</evidence>
<sequence>MGKVKGKHRLDIYYKLAKEHGYRSRASWKLVQLDDNFRFLKSAHAVLDLCAAPGGWMQVAVQHTPIDSLVLGLDLVPIAPIRGAIALQQDITKSVCKSKVKRVMEEHRVMAFDVVLHDGSPNVGGAWAQEKMSQNTLVIDSVKLATQFLAPKGTFVTKVFRSQDYSSVLYCLKQLFEEVKVWKPHASRPESAETYVLGLRYNAPAKIDPRLLDFKHLFQGSIEPQKKMIYQNFSWIWII</sequence>
<comment type="caution">
    <text evidence="10">The sequence shown here is derived from an EMBL/GenBank/DDBJ whole genome shotgun (WGS) entry which is preliminary data.</text>
</comment>
<feature type="active site" description="Proton acceptor" evidence="8">
    <location>
        <position position="158"/>
    </location>
</feature>
<evidence type="ECO:0000256" key="3">
    <source>
        <dbReference type="ARBA" id="ARBA00022552"/>
    </source>
</evidence>
<evidence type="ECO:0000313" key="11">
    <source>
        <dbReference type="Proteomes" id="UP000436088"/>
    </source>
</evidence>
<keyword evidence="2" id="KW-0690">Ribosome biogenesis</keyword>
<keyword evidence="11" id="KW-1185">Reference proteome</keyword>
<protein>
    <recommendedName>
        <fullName evidence="9">Ribosomal RNA methyltransferase FtsJ domain-containing protein</fullName>
    </recommendedName>
</protein>
<accession>A0A6A3CXW2</accession>
<dbReference type="GO" id="GO:0016435">
    <property type="term" value="F:rRNA (guanine) methyltransferase activity"/>
    <property type="evidence" value="ECO:0007669"/>
    <property type="project" value="TreeGrafter"/>
</dbReference>
<dbReference type="OrthoDB" id="1287559at2759"/>
<dbReference type="FunFam" id="3.40.50.150:FF:000004">
    <property type="entry name" value="AdoMet-dependent rRNA methyltransferase SPB1"/>
    <property type="match status" value="1"/>
</dbReference>
<evidence type="ECO:0000256" key="1">
    <source>
        <dbReference type="ARBA" id="ARBA00004604"/>
    </source>
</evidence>
<dbReference type="GO" id="GO:0000463">
    <property type="term" value="P:maturation of LSU-rRNA from tricistronic rRNA transcript (SSU-rRNA, 5.8S rRNA, LSU-rRNA)"/>
    <property type="evidence" value="ECO:0007669"/>
    <property type="project" value="TreeGrafter"/>
</dbReference>
<dbReference type="SUPFAM" id="SSF53335">
    <property type="entry name" value="S-adenosyl-L-methionine-dependent methyltransferases"/>
    <property type="match status" value="1"/>
</dbReference>
<organism evidence="10 11">
    <name type="scientific">Hibiscus syriacus</name>
    <name type="common">Rose of Sharon</name>
    <dbReference type="NCBI Taxonomy" id="106335"/>
    <lineage>
        <taxon>Eukaryota</taxon>
        <taxon>Viridiplantae</taxon>
        <taxon>Streptophyta</taxon>
        <taxon>Embryophyta</taxon>
        <taxon>Tracheophyta</taxon>
        <taxon>Spermatophyta</taxon>
        <taxon>Magnoliopsida</taxon>
        <taxon>eudicotyledons</taxon>
        <taxon>Gunneridae</taxon>
        <taxon>Pentapetalae</taxon>
        <taxon>rosids</taxon>
        <taxon>malvids</taxon>
        <taxon>Malvales</taxon>
        <taxon>Malvaceae</taxon>
        <taxon>Malvoideae</taxon>
        <taxon>Hibiscus</taxon>
    </lineage>
</organism>
<dbReference type="GO" id="GO:0008650">
    <property type="term" value="F:rRNA (uridine-2'-O-)-methyltransferase activity"/>
    <property type="evidence" value="ECO:0007669"/>
    <property type="project" value="TreeGrafter"/>
</dbReference>
<dbReference type="InterPro" id="IPR015507">
    <property type="entry name" value="rRNA-MeTfrase_E"/>
</dbReference>
<dbReference type="PANTHER" id="PTHR10920">
    <property type="entry name" value="RIBOSOMAL RNA METHYLTRANSFERASE"/>
    <property type="match status" value="1"/>
</dbReference>
<dbReference type="InterPro" id="IPR002877">
    <property type="entry name" value="RNA_MeTrfase_FtsJ_dom"/>
</dbReference>
<dbReference type="EMBL" id="VEPZ02000167">
    <property type="protein sequence ID" value="KAE8732188.1"/>
    <property type="molecule type" value="Genomic_DNA"/>
</dbReference>
<dbReference type="Pfam" id="PF01728">
    <property type="entry name" value="FtsJ"/>
    <property type="match status" value="1"/>
</dbReference>
<evidence type="ECO:0000313" key="10">
    <source>
        <dbReference type="EMBL" id="KAE8732188.1"/>
    </source>
</evidence>
<feature type="domain" description="Ribosomal RNA methyltransferase FtsJ" evidence="9">
    <location>
        <begin position="22"/>
        <end position="201"/>
    </location>
</feature>
<evidence type="ECO:0000256" key="8">
    <source>
        <dbReference type="PIRSR" id="PIRSR005461-1"/>
    </source>
</evidence>
<comment type="subcellular location">
    <subcellularLocation>
        <location evidence="1">Nucleus</location>
        <location evidence="1">Nucleolus</location>
    </subcellularLocation>
</comment>
<keyword evidence="4" id="KW-0489">Methyltransferase</keyword>